<feature type="chain" id="PRO_5039011198" evidence="2">
    <location>
        <begin position="24"/>
        <end position="247"/>
    </location>
</feature>
<keyword evidence="2" id="KW-0732">Signal</keyword>
<proteinExistence type="predicted"/>
<feature type="signal peptide" evidence="2">
    <location>
        <begin position="1"/>
        <end position="23"/>
    </location>
</feature>
<accession>A0A412AWA4</accession>
<gene>
    <name evidence="3" type="ORF">DWY99_09155</name>
</gene>
<reference evidence="3 4" key="1">
    <citation type="submission" date="2018-08" db="EMBL/GenBank/DDBJ databases">
        <title>A genome reference for cultivated species of the human gut microbiota.</title>
        <authorList>
            <person name="Zou Y."/>
            <person name="Xue W."/>
            <person name="Luo G."/>
        </authorList>
    </citation>
    <scope>NUCLEOTIDE SEQUENCE [LARGE SCALE GENOMIC DNA]</scope>
    <source>
        <strain evidence="3 4">AF28-26</strain>
    </source>
</reference>
<comment type="caution">
    <text evidence="3">The sequence shown here is derived from an EMBL/GenBank/DDBJ whole genome shotgun (WGS) entry which is preliminary data.</text>
</comment>
<feature type="compositionally biased region" description="Basic and acidic residues" evidence="1">
    <location>
        <begin position="57"/>
        <end position="68"/>
    </location>
</feature>
<feature type="compositionally biased region" description="Acidic residues" evidence="1">
    <location>
        <begin position="46"/>
        <end position="56"/>
    </location>
</feature>
<protein>
    <submittedName>
        <fullName evidence="3">Uncharacterized protein</fullName>
    </submittedName>
</protein>
<evidence type="ECO:0000313" key="4">
    <source>
        <dbReference type="Proteomes" id="UP000284751"/>
    </source>
</evidence>
<name>A0A412AWA4_9FIRM</name>
<dbReference type="Proteomes" id="UP000284751">
    <property type="component" value="Unassembled WGS sequence"/>
</dbReference>
<dbReference type="AlphaFoldDB" id="A0A412AWA4"/>
<feature type="compositionally biased region" description="Basic and acidic residues" evidence="1">
    <location>
        <begin position="84"/>
        <end position="95"/>
    </location>
</feature>
<sequence>MKNKILCFGLVLIFLASMCGCNAEKADILESSDIADCSSSVSNTETSDETDTTVEIEPEKATETEKTSFEPTSESNEPETAPTESKKPVEADKTDIPAAPTAETETPKPKAPKPTVSEGTKEPEKPVQPEQEPPTEQPTEEVKPKTAYDYEFDIEAIRSDLISLGCSMGLTHIATDDGTAITPDNASWATPVTASESFQGERLKRKLTDYVQSMPDIITAYGGAPIEYFTIYIEPLGSGSYRIYFLY</sequence>
<evidence type="ECO:0000256" key="1">
    <source>
        <dbReference type="SAM" id="MobiDB-lite"/>
    </source>
</evidence>
<dbReference type="EMBL" id="QRTC01000035">
    <property type="protein sequence ID" value="RGQ39060.1"/>
    <property type="molecule type" value="Genomic_DNA"/>
</dbReference>
<evidence type="ECO:0000256" key="2">
    <source>
        <dbReference type="SAM" id="SignalP"/>
    </source>
</evidence>
<organism evidence="3 4">
    <name type="scientific">[Clostridium] leptum</name>
    <dbReference type="NCBI Taxonomy" id="1535"/>
    <lineage>
        <taxon>Bacteria</taxon>
        <taxon>Bacillati</taxon>
        <taxon>Bacillota</taxon>
        <taxon>Clostridia</taxon>
        <taxon>Eubacteriales</taxon>
        <taxon>Oscillospiraceae</taxon>
        <taxon>Oscillospiraceae incertae sedis</taxon>
    </lineage>
</organism>
<dbReference type="PROSITE" id="PS51257">
    <property type="entry name" value="PROKAR_LIPOPROTEIN"/>
    <property type="match status" value="1"/>
</dbReference>
<feature type="region of interest" description="Disordered" evidence="1">
    <location>
        <begin position="35"/>
        <end position="146"/>
    </location>
</feature>
<evidence type="ECO:0000313" key="3">
    <source>
        <dbReference type="EMBL" id="RGQ39060.1"/>
    </source>
</evidence>
<feature type="compositionally biased region" description="Low complexity" evidence="1">
    <location>
        <begin position="35"/>
        <end position="45"/>
    </location>
</feature>